<dbReference type="InterPro" id="IPR027640">
    <property type="entry name" value="Kinesin-like_fam"/>
</dbReference>
<evidence type="ECO:0000256" key="7">
    <source>
        <dbReference type="ARBA" id="ARBA00023212"/>
    </source>
</evidence>
<gene>
    <name evidence="12" type="ORF">A4A49_12314</name>
</gene>
<dbReference type="InterPro" id="IPR019821">
    <property type="entry name" value="Kinesin_motor_CS"/>
</dbReference>
<dbReference type="GO" id="GO:0008017">
    <property type="term" value="F:microtubule binding"/>
    <property type="evidence" value="ECO:0007669"/>
    <property type="project" value="InterPro"/>
</dbReference>
<dbReference type="InterPro" id="IPR001752">
    <property type="entry name" value="Kinesin_motor_dom"/>
</dbReference>
<feature type="compositionally biased region" description="Basic and acidic residues" evidence="10">
    <location>
        <begin position="261"/>
        <end position="271"/>
    </location>
</feature>
<evidence type="ECO:0000313" key="12">
    <source>
        <dbReference type="EMBL" id="OIT30963.1"/>
    </source>
</evidence>
<dbReference type="STRING" id="49451.A0A314KNT6"/>
<feature type="region of interest" description="Disordered" evidence="10">
    <location>
        <begin position="155"/>
        <end position="220"/>
    </location>
</feature>
<feature type="region of interest" description="Disordered" evidence="10">
    <location>
        <begin position="239"/>
        <end position="279"/>
    </location>
</feature>
<dbReference type="PROSITE" id="PS50067">
    <property type="entry name" value="KINESIN_MOTOR_2"/>
    <property type="match status" value="1"/>
</dbReference>
<keyword evidence="4 9" id="KW-0547">Nucleotide-binding</keyword>
<comment type="caution">
    <text evidence="8">Lacks conserved residue(s) required for the propagation of feature annotation.</text>
</comment>
<dbReference type="Gramene" id="OIT30963">
    <property type="protein sequence ID" value="OIT30963"/>
    <property type="gene ID" value="A4A49_12314"/>
</dbReference>
<evidence type="ECO:0000256" key="2">
    <source>
        <dbReference type="ARBA" id="ARBA00022490"/>
    </source>
</evidence>
<dbReference type="InterPro" id="IPR036961">
    <property type="entry name" value="Kinesin_motor_dom_sf"/>
</dbReference>
<dbReference type="EMBL" id="MJEQ01001382">
    <property type="protein sequence ID" value="OIT30963.1"/>
    <property type="molecule type" value="Genomic_DNA"/>
</dbReference>
<dbReference type="GO" id="GO:0007018">
    <property type="term" value="P:microtubule-based movement"/>
    <property type="evidence" value="ECO:0007669"/>
    <property type="project" value="InterPro"/>
</dbReference>
<comment type="caution">
    <text evidence="12">The sequence shown here is derived from an EMBL/GenBank/DDBJ whole genome shotgun (WGS) entry which is preliminary data.</text>
</comment>
<evidence type="ECO:0000256" key="5">
    <source>
        <dbReference type="ARBA" id="ARBA00022840"/>
    </source>
</evidence>
<dbReference type="GO" id="GO:0005524">
    <property type="term" value="F:ATP binding"/>
    <property type="evidence" value="ECO:0007669"/>
    <property type="project" value="UniProtKB-KW"/>
</dbReference>
<protein>
    <recommendedName>
        <fullName evidence="9">Kinesin-like protein</fullName>
    </recommendedName>
</protein>
<dbReference type="GO" id="GO:0007019">
    <property type="term" value="P:microtubule depolymerization"/>
    <property type="evidence" value="ECO:0007669"/>
    <property type="project" value="TreeGrafter"/>
</dbReference>
<dbReference type="InterPro" id="IPR027417">
    <property type="entry name" value="P-loop_NTPase"/>
</dbReference>
<evidence type="ECO:0000256" key="3">
    <source>
        <dbReference type="ARBA" id="ARBA00022701"/>
    </source>
</evidence>
<keyword evidence="7" id="KW-0206">Cytoskeleton</keyword>
<dbReference type="PROSITE" id="PS00411">
    <property type="entry name" value="KINESIN_MOTOR_1"/>
    <property type="match status" value="1"/>
</dbReference>
<keyword evidence="6 9" id="KW-0505">Motor protein</keyword>
<sequence>MQETLYEGRWATTGLQEFEVSDVQIVKEYIEKGDAARSTGSTDANEESSRSHAILQLAVKKHNEVKDSRRNNDENDSKSGKVIGKISFIDLAGSERGADTTDNDKQTSHGDFYSCEVLHLNLNLIPPLLDFVAEVLIVSAGMVLPMMKEPSSAPTLAASAKAEDASEQAQESEVSRRAKDRESTSYNPSNELGRQTSSFASNHAFPGREESGANSGGLGRDEFEVKNIYGGQKMYSRPYLQSSADTEDKVQKVSPPRRKVSRDEKPEKPERPGNGSRKRFFKLRINVMLQTTKKYKYL</sequence>
<name>A0A314KNT6_NICAT</name>
<dbReference type="AlphaFoldDB" id="A0A314KNT6"/>
<organism evidence="12 13">
    <name type="scientific">Nicotiana attenuata</name>
    <name type="common">Coyote tobacco</name>
    <dbReference type="NCBI Taxonomy" id="49451"/>
    <lineage>
        <taxon>Eukaryota</taxon>
        <taxon>Viridiplantae</taxon>
        <taxon>Streptophyta</taxon>
        <taxon>Embryophyta</taxon>
        <taxon>Tracheophyta</taxon>
        <taxon>Spermatophyta</taxon>
        <taxon>Magnoliopsida</taxon>
        <taxon>eudicotyledons</taxon>
        <taxon>Gunneridae</taxon>
        <taxon>Pentapetalae</taxon>
        <taxon>asterids</taxon>
        <taxon>lamiids</taxon>
        <taxon>Solanales</taxon>
        <taxon>Solanaceae</taxon>
        <taxon>Nicotianoideae</taxon>
        <taxon>Nicotianeae</taxon>
        <taxon>Nicotiana</taxon>
    </lineage>
</organism>
<evidence type="ECO:0000256" key="9">
    <source>
        <dbReference type="RuleBase" id="RU000394"/>
    </source>
</evidence>
<comment type="similarity">
    <text evidence="8 9">Belongs to the TRAFAC class myosin-kinesin ATPase superfamily. Kinesin family.</text>
</comment>
<dbReference type="Pfam" id="PF00225">
    <property type="entry name" value="Kinesin"/>
    <property type="match status" value="1"/>
</dbReference>
<dbReference type="Proteomes" id="UP000187609">
    <property type="component" value="Unassembled WGS sequence"/>
</dbReference>
<dbReference type="PRINTS" id="PR00380">
    <property type="entry name" value="KINESINHEAVY"/>
</dbReference>
<evidence type="ECO:0000256" key="8">
    <source>
        <dbReference type="PROSITE-ProRule" id="PRU00283"/>
    </source>
</evidence>
<dbReference type="SUPFAM" id="SSF52540">
    <property type="entry name" value="P-loop containing nucleoside triphosphate hydrolases"/>
    <property type="match status" value="1"/>
</dbReference>
<dbReference type="GO" id="GO:0003777">
    <property type="term" value="F:microtubule motor activity"/>
    <property type="evidence" value="ECO:0007669"/>
    <property type="project" value="InterPro"/>
</dbReference>
<keyword evidence="13" id="KW-1185">Reference proteome</keyword>
<evidence type="ECO:0000256" key="10">
    <source>
        <dbReference type="SAM" id="MobiDB-lite"/>
    </source>
</evidence>
<accession>A0A314KNT6</accession>
<evidence type="ECO:0000256" key="4">
    <source>
        <dbReference type="ARBA" id="ARBA00022741"/>
    </source>
</evidence>
<evidence type="ECO:0000256" key="1">
    <source>
        <dbReference type="ARBA" id="ARBA00004245"/>
    </source>
</evidence>
<evidence type="ECO:0000313" key="13">
    <source>
        <dbReference type="Proteomes" id="UP000187609"/>
    </source>
</evidence>
<evidence type="ECO:0000256" key="6">
    <source>
        <dbReference type="ARBA" id="ARBA00023175"/>
    </source>
</evidence>
<comment type="subcellular location">
    <subcellularLocation>
        <location evidence="1">Cytoplasm</location>
        <location evidence="1">Cytoskeleton</location>
    </subcellularLocation>
</comment>
<proteinExistence type="inferred from homology"/>
<dbReference type="GO" id="GO:0005874">
    <property type="term" value="C:microtubule"/>
    <property type="evidence" value="ECO:0007669"/>
    <property type="project" value="UniProtKB-KW"/>
</dbReference>
<keyword evidence="5 9" id="KW-0067">ATP-binding</keyword>
<keyword evidence="3 9" id="KW-0493">Microtubule</keyword>
<dbReference type="PANTHER" id="PTHR47971">
    <property type="entry name" value="KINESIN-RELATED PROTEIN 6"/>
    <property type="match status" value="1"/>
</dbReference>
<keyword evidence="2" id="KW-0963">Cytoplasm</keyword>
<dbReference type="PANTHER" id="PTHR47971:SF8">
    <property type="entry name" value="KINESIN-LIKE PROTEIN"/>
    <property type="match status" value="1"/>
</dbReference>
<feature type="compositionally biased region" description="Polar residues" evidence="10">
    <location>
        <begin position="184"/>
        <end position="201"/>
    </location>
</feature>
<feature type="compositionally biased region" description="Basic and acidic residues" evidence="10">
    <location>
        <begin position="173"/>
        <end position="183"/>
    </location>
</feature>
<feature type="domain" description="Kinesin motor" evidence="11">
    <location>
        <begin position="1"/>
        <end position="101"/>
    </location>
</feature>
<evidence type="ECO:0000259" key="11">
    <source>
        <dbReference type="PROSITE" id="PS50067"/>
    </source>
</evidence>
<dbReference type="Gene3D" id="3.40.850.10">
    <property type="entry name" value="Kinesin motor domain"/>
    <property type="match status" value="1"/>
</dbReference>
<reference evidence="12" key="1">
    <citation type="submission" date="2016-11" db="EMBL/GenBank/DDBJ databases">
        <title>The genome of Nicotiana attenuata.</title>
        <authorList>
            <person name="Xu S."/>
            <person name="Brockmoeller T."/>
            <person name="Gaquerel E."/>
            <person name="Navarro A."/>
            <person name="Kuhl H."/>
            <person name="Gase K."/>
            <person name="Ling Z."/>
            <person name="Zhou W."/>
            <person name="Kreitzer C."/>
            <person name="Stanke M."/>
            <person name="Tang H."/>
            <person name="Lyons E."/>
            <person name="Pandey P."/>
            <person name="Pandey S.P."/>
            <person name="Timmermann B."/>
            <person name="Baldwin I.T."/>
        </authorList>
    </citation>
    <scope>NUCLEOTIDE SEQUENCE [LARGE SCALE GENOMIC DNA]</scope>
    <source>
        <strain evidence="12">UT</strain>
    </source>
</reference>